<dbReference type="Pfam" id="PF04577">
    <property type="entry name" value="Glyco_transf_61"/>
    <property type="match status" value="1"/>
</dbReference>
<sequence>MSFPVRRLLGKLRPRPLTAAAVSSRILCPPSETATPPALHLPGDFDNILAFIGAGKPELERRRTFGEAYPHLPTIEYELRDVRIAGEYLASRWQVARFPTNRPGGDWGDGGHLKEAFLSTNILSGKEFGHWVRDSLVSEMHGNSLGLRSIGLARQLWEHEPGFRALGGLDCDYMRTARVDRLVYVDDRGLNSFWAERFLQLRGRMRGNVDKSVPSAGALVFLERGGQARTRDPTNQPQVRAALEAIGFRTVTAIDMSVHEIGQALRDAKLIVSVEGSHLNHLHFFATDKATVLTIQDPRRYYSFHKSLIDIYGERFGFLIGRPDPGREGRYYVELDDLRRLIDLAA</sequence>
<dbReference type="InterPro" id="IPR049625">
    <property type="entry name" value="Glyco_transf_61_cat"/>
</dbReference>
<feature type="domain" description="Glycosyltransferase 61 catalytic" evidence="1">
    <location>
        <begin position="128"/>
        <end position="288"/>
    </location>
</feature>
<name>A0ABR6NK00_9SPHN</name>
<evidence type="ECO:0000259" key="1">
    <source>
        <dbReference type="Pfam" id="PF04577"/>
    </source>
</evidence>
<keyword evidence="3" id="KW-1185">Reference proteome</keyword>
<dbReference type="RefSeq" id="WP_184156184.1">
    <property type="nucleotide sequence ID" value="NZ_JACHKA010000001.1"/>
</dbReference>
<organism evidence="2 3">
    <name type="scientific">Sphingobium lignivorans</name>
    <dbReference type="NCBI Taxonomy" id="2735886"/>
    <lineage>
        <taxon>Bacteria</taxon>
        <taxon>Pseudomonadati</taxon>
        <taxon>Pseudomonadota</taxon>
        <taxon>Alphaproteobacteria</taxon>
        <taxon>Sphingomonadales</taxon>
        <taxon>Sphingomonadaceae</taxon>
        <taxon>Sphingobium</taxon>
    </lineage>
</organism>
<comment type="caution">
    <text evidence="2">The sequence shown here is derived from an EMBL/GenBank/DDBJ whole genome shotgun (WGS) entry which is preliminary data.</text>
</comment>
<evidence type="ECO:0000313" key="3">
    <source>
        <dbReference type="Proteomes" id="UP001138540"/>
    </source>
</evidence>
<proteinExistence type="predicted"/>
<dbReference type="Proteomes" id="UP001138540">
    <property type="component" value="Unassembled WGS sequence"/>
</dbReference>
<reference evidence="2 3" key="1">
    <citation type="submission" date="2020-08" db="EMBL/GenBank/DDBJ databases">
        <title>Exploring microbial biodiversity for novel pathways involved in the catabolism of aromatic compounds derived from lignin.</title>
        <authorList>
            <person name="Elkins J."/>
        </authorList>
    </citation>
    <scope>NUCLEOTIDE SEQUENCE [LARGE SCALE GENOMIC DNA]</scope>
    <source>
        <strain evidence="2 3">B1D3A</strain>
    </source>
</reference>
<evidence type="ECO:0000313" key="2">
    <source>
        <dbReference type="EMBL" id="MBB5987581.1"/>
    </source>
</evidence>
<gene>
    <name evidence="2" type="ORF">HNP60_003555</name>
</gene>
<accession>A0ABR6NK00</accession>
<protein>
    <recommendedName>
        <fullName evidence="1">Glycosyltransferase 61 catalytic domain-containing protein</fullName>
    </recommendedName>
</protein>
<dbReference type="EMBL" id="JACHKA010000001">
    <property type="protein sequence ID" value="MBB5987581.1"/>
    <property type="molecule type" value="Genomic_DNA"/>
</dbReference>